<feature type="chain" id="PRO_5046302643" evidence="1">
    <location>
        <begin position="31"/>
        <end position="64"/>
    </location>
</feature>
<name>A0ABR3G3F8_9PEZI</name>
<dbReference type="Pfam" id="PF18759">
    <property type="entry name" value="Plavaka"/>
    <property type="match status" value="1"/>
</dbReference>
<proteinExistence type="predicted"/>
<organism evidence="2 3">
    <name type="scientific">Discina gigas</name>
    <dbReference type="NCBI Taxonomy" id="1032678"/>
    <lineage>
        <taxon>Eukaryota</taxon>
        <taxon>Fungi</taxon>
        <taxon>Dikarya</taxon>
        <taxon>Ascomycota</taxon>
        <taxon>Pezizomycotina</taxon>
        <taxon>Pezizomycetes</taxon>
        <taxon>Pezizales</taxon>
        <taxon>Discinaceae</taxon>
        <taxon>Discina</taxon>
    </lineage>
</organism>
<evidence type="ECO:0000313" key="2">
    <source>
        <dbReference type="EMBL" id="KAL0630482.1"/>
    </source>
</evidence>
<evidence type="ECO:0000256" key="1">
    <source>
        <dbReference type="SAM" id="SignalP"/>
    </source>
</evidence>
<keyword evidence="3" id="KW-1185">Reference proteome</keyword>
<dbReference type="EMBL" id="JBBBZM010000604">
    <property type="protein sequence ID" value="KAL0630482.1"/>
    <property type="molecule type" value="Genomic_DNA"/>
</dbReference>
<dbReference type="Proteomes" id="UP001447188">
    <property type="component" value="Unassembled WGS sequence"/>
</dbReference>
<accession>A0ABR3G3F8</accession>
<gene>
    <name evidence="2" type="ORF">Q9L58_010671</name>
</gene>
<dbReference type="InterPro" id="IPR041078">
    <property type="entry name" value="Plavaka"/>
</dbReference>
<comment type="caution">
    <text evidence="2">The sequence shown here is derived from an EMBL/GenBank/DDBJ whole genome shotgun (WGS) entry which is preliminary data.</text>
</comment>
<feature type="non-terminal residue" evidence="2">
    <location>
        <position position="64"/>
    </location>
</feature>
<reference evidence="2 3" key="1">
    <citation type="submission" date="2024-02" db="EMBL/GenBank/DDBJ databases">
        <title>Discinaceae phylogenomics.</title>
        <authorList>
            <person name="Dirks A.C."/>
            <person name="James T.Y."/>
        </authorList>
    </citation>
    <scope>NUCLEOTIDE SEQUENCE [LARGE SCALE GENOMIC DNA]</scope>
    <source>
        <strain evidence="2 3">ACD0624</strain>
    </source>
</reference>
<sequence>MGHIKAAIRNKPSNGAILLLALLPVPPKLGKETVQSKSLRRQSQRAFHQALQDILHSLLSASEN</sequence>
<feature type="signal peptide" evidence="1">
    <location>
        <begin position="1"/>
        <end position="30"/>
    </location>
</feature>
<protein>
    <submittedName>
        <fullName evidence="2">Uncharacterized protein</fullName>
    </submittedName>
</protein>
<evidence type="ECO:0000313" key="3">
    <source>
        <dbReference type="Proteomes" id="UP001447188"/>
    </source>
</evidence>
<keyword evidence="1" id="KW-0732">Signal</keyword>